<dbReference type="Proteomes" id="UP000242414">
    <property type="component" value="Unassembled WGS sequence"/>
</dbReference>
<name>A0A1X0RE36_RHIZD</name>
<sequence>MSIIPLKHVYCFNKLSHPVRTVDRNGTNRLRTVNGAFACENPSCVSVQAKKKKKQ</sequence>
<proteinExistence type="predicted"/>
<dbReference type="AlphaFoldDB" id="A0A1X0RE36"/>
<dbReference type="VEuPathDB" id="FungiDB:BCV72DRAFT_315258"/>
<gene>
    <name evidence="1" type="ORF">BCV72DRAFT_315258</name>
</gene>
<dbReference type="EMBL" id="KV921867">
    <property type="protein sequence ID" value="ORE10290.1"/>
    <property type="molecule type" value="Genomic_DNA"/>
</dbReference>
<organism evidence="1">
    <name type="scientific">Rhizopus microsporus var. microsporus</name>
    <dbReference type="NCBI Taxonomy" id="86635"/>
    <lineage>
        <taxon>Eukaryota</taxon>
        <taxon>Fungi</taxon>
        <taxon>Fungi incertae sedis</taxon>
        <taxon>Mucoromycota</taxon>
        <taxon>Mucoromycotina</taxon>
        <taxon>Mucoromycetes</taxon>
        <taxon>Mucorales</taxon>
        <taxon>Mucorineae</taxon>
        <taxon>Rhizopodaceae</taxon>
        <taxon>Rhizopus</taxon>
    </lineage>
</organism>
<reference evidence="1" key="1">
    <citation type="journal article" date="2016" name="Proc. Natl. Acad. Sci. U.S.A.">
        <title>Lipid metabolic changes in an early divergent fungus govern the establishment of a mutualistic symbiosis with endobacteria.</title>
        <authorList>
            <person name="Lastovetsky O.A."/>
            <person name="Gaspar M.L."/>
            <person name="Mondo S.J."/>
            <person name="LaButti K.M."/>
            <person name="Sandor L."/>
            <person name="Grigoriev I.V."/>
            <person name="Henry S.A."/>
            <person name="Pawlowska T.E."/>
        </authorList>
    </citation>
    <scope>NUCLEOTIDE SEQUENCE [LARGE SCALE GENOMIC DNA]</scope>
    <source>
        <strain evidence="1">ATCC 52814</strain>
    </source>
</reference>
<protein>
    <submittedName>
        <fullName evidence="1">Uncharacterized protein</fullName>
    </submittedName>
</protein>
<accession>A0A1X0RE36</accession>
<evidence type="ECO:0000313" key="1">
    <source>
        <dbReference type="EMBL" id="ORE10290.1"/>
    </source>
</evidence>